<dbReference type="PANTHER" id="PTHR47977">
    <property type="entry name" value="RAS-RELATED PROTEIN RAB"/>
    <property type="match status" value="1"/>
</dbReference>
<dbReference type="Gene3D" id="3.40.50.300">
    <property type="entry name" value="P-loop containing nucleotide triphosphate hydrolases"/>
    <property type="match status" value="1"/>
</dbReference>
<dbReference type="SMR" id="A2DUM9"/>
<keyword evidence="2" id="KW-0342">GTP-binding</keyword>
<dbReference type="eggNOG" id="KOG0091">
    <property type="taxonomic scope" value="Eukaryota"/>
</dbReference>
<evidence type="ECO:0000256" key="1">
    <source>
        <dbReference type="ARBA" id="ARBA00022741"/>
    </source>
</evidence>
<dbReference type="GO" id="GO:0003924">
    <property type="term" value="F:GTPase activity"/>
    <property type="evidence" value="ECO:0000318"/>
    <property type="project" value="GO_Central"/>
</dbReference>
<keyword evidence="4" id="KW-1185">Reference proteome</keyword>
<reference evidence="3" key="1">
    <citation type="submission" date="2006-10" db="EMBL/GenBank/DDBJ databases">
        <authorList>
            <person name="Amadeo P."/>
            <person name="Zhao Q."/>
            <person name="Wortman J."/>
            <person name="Fraser-Liggett C."/>
            <person name="Carlton J."/>
        </authorList>
    </citation>
    <scope>NUCLEOTIDE SEQUENCE</scope>
    <source>
        <strain evidence="3">G3</strain>
    </source>
</reference>
<dbReference type="STRING" id="5722.A2DUM9"/>
<dbReference type="Pfam" id="PF00071">
    <property type="entry name" value="Ras"/>
    <property type="match status" value="1"/>
</dbReference>
<dbReference type="GO" id="GO:0005794">
    <property type="term" value="C:Golgi apparatus"/>
    <property type="evidence" value="ECO:0000318"/>
    <property type="project" value="GO_Central"/>
</dbReference>
<dbReference type="EMBL" id="DS113249">
    <property type="protein sequence ID" value="EAY15920.1"/>
    <property type="molecule type" value="Genomic_DNA"/>
</dbReference>
<dbReference type="FunFam" id="3.40.50.300:FF:001462">
    <property type="entry name" value="Small GTP-binding protein, putative"/>
    <property type="match status" value="1"/>
</dbReference>
<dbReference type="GO" id="GO:0005829">
    <property type="term" value="C:cytosol"/>
    <property type="evidence" value="ECO:0007669"/>
    <property type="project" value="GOC"/>
</dbReference>
<dbReference type="InterPro" id="IPR005225">
    <property type="entry name" value="Small_GTP-bd"/>
</dbReference>
<keyword evidence="1" id="KW-0547">Nucleotide-binding</keyword>
<name>A2DUM9_TRIV3</name>
<dbReference type="SMART" id="SM00174">
    <property type="entry name" value="RHO"/>
    <property type="match status" value="1"/>
</dbReference>
<accession>A2DUM9</accession>
<dbReference type="GO" id="GO:0006891">
    <property type="term" value="P:intra-Golgi vesicle-mediated transport"/>
    <property type="evidence" value="ECO:0000318"/>
    <property type="project" value="GO_Central"/>
</dbReference>
<dbReference type="SMART" id="SM00175">
    <property type="entry name" value="RAB"/>
    <property type="match status" value="1"/>
</dbReference>
<dbReference type="GO" id="GO:0006886">
    <property type="term" value="P:intracellular protein transport"/>
    <property type="evidence" value="ECO:0000318"/>
    <property type="project" value="GO_Central"/>
</dbReference>
<evidence type="ECO:0000313" key="4">
    <source>
        <dbReference type="Proteomes" id="UP000001542"/>
    </source>
</evidence>
<dbReference type="CDD" id="cd00154">
    <property type="entry name" value="Rab"/>
    <property type="match status" value="1"/>
</dbReference>
<dbReference type="PROSITE" id="PS51419">
    <property type="entry name" value="RAB"/>
    <property type="match status" value="1"/>
</dbReference>
<protein>
    <submittedName>
        <fullName evidence="3">Small GTP-binding protein, putative</fullName>
    </submittedName>
</protein>
<dbReference type="NCBIfam" id="TIGR00231">
    <property type="entry name" value="small_GTP"/>
    <property type="match status" value="1"/>
</dbReference>
<dbReference type="KEGG" id="tva:4773927"/>
<reference evidence="3" key="2">
    <citation type="journal article" date="2007" name="Science">
        <title>Draft genome sequence of the sexually transmitted pathogen Trichomonas vaginalis.</title>
        <authorList>
            <person name="Carlton J.M."/>
            <person name="Hirt R.P."/>
            <person name="Silva J.C."/>
            <person name="Delcher A.L."/>
            <person name="Schatz M."/>
            <person name="Zhao Q."/>
            <person name="Wortman J.R."/>
            <person name="Bidwell S.L."/>
            <person name="Alsmark U.C.M."/>
            <person name="Besteiro S."/>
            <person name="Sicheritz-Ponten T."/>
            <person name="Noel C.J."/>
            <person name="Dacks J.B."/>
            <person name="Foster P.G."/>
            <person name="Simillion C."/>
            <person name="Van de Peer Y."/>
            <person name="Miranda-Saavedra D."/>
            <person name="Barton G.J."/>
            <person name="Westrop G.D."/>
            <person name="Mueller S."/>
            <person name="Dessi D."/>
            <person name="Fiori P.L."/>
            <person name="Ren Q."/>
            <person name="Paulsen I."/>
            <person name="Zhang H."/>
            <person name="Bastida-Corcuera F.D."/>
            <person name="Simoes-Barbosa A."/>
            <person name="Brown M.T."/>
            <person name="Hayes R.D."/>
            <person name="Mukherjee M."/>
            <person name="Okumura C.Y."/>
            <person name="Schneider R."/>
            <person name="Smith A.J."/>
            <person name="Vanacova S."/>
            <person name="Villalvazo M."/>
            <person name="Haas B.J."/>
            <person name="Pertea M."/>
            <person name="Feldblyum T.V."/>
            <person name="Utterback T.R."/>
            <person name="Shu C.L."/>
            <person name="Osoegawa K."/>
            <person name="de Jong P.J."/>
            <person name="Hrdy I."/>
            <person name="Horvathova L."/>
            <person name="Zubacova Z."/>
            <person name="Dolezal P."/>
            <person name="Malik S.B."/>
            <person name="Logsdon J.M. Jr."/>
            <person name="Henze K."/>
            <person name="Gupta A."/>
            <person name="Wang C.C."/>
            <person name="Dunne R.L."/>
            <person name="Upcroft J.A."/>
            <person name="Upcroft P."/>
            <person name="White O."/>
            <person name="Salzberg S.L."/>
            <person name="Tang P."/>
            <person name="Chiu C.-H."/>
            <person name="Lee Y.-S."/>
            <person name="Embley T.M."/>
            <person name="Coombs G.H."/>
            <person name="Mottram J.C."/>
            <person name="Tachezy J."/>
            <person name="Fraser-Liggett C.M."/>
            <person name="Johnson P.J."/>
        </authorList>
    </citation>
    <scope>NUCLEOTIDE SEQUENCE [LARGE SCALE GENOMIC DNA]</scope>
    <source>
        <strain evidence="3">G3</strain>
    </source>
</reference>
<organism evidence="3 4">
    <name type="scientific">Trichomonas vaginalis (strain ATCC PRA-98 / G3)</name>
    <dbReference type="NCBI Taxonomy" id="412133"/>
    <lineage>
        <taxon>Eukaryota</taxon>
        <taxon>Metamonada</taxon>
        <taxon>Parabasalia</taxon>
        <taxon>Trichomonadida</taxon>
        <taxon>Trichomonadidae</taxon>
        <taxon>Trichomonas</taxon>
    </lineage>
</organism>
<dbReference type="VEuPathDB" id="TrichDB:TVAGG3_0662760"/>
<dbReference type="InterPro" id="IPR050227">
    <property type="entry name" value="Rab"/>
</dbReference>
<dbReference type="Proteomes" id="UP000001542">
    <property type="component" value="Unassembled WGS sequence"/>
</dbReference>
<dbReference type="OMA" id="IYARNSC"/>
<dbReference type="PRINTS" id="PR00449">
    <property type="entry name" value="RASTRNSFRMNG"/>
</dbReference>
<dbReference type="PROSITE" id="PS51421">
    <property type="entry name" value="RAS"/>
    <property type="match status" value="1"/>
</dbReference>
<dbReference type="GO" id="GO:0006890">
    <property type="term" value="P:retrograde vesicle-mediated transport, Golgi to endoplasmic reticulum"/>
    <property type="evidence" value="ECO:0000318"/>
    <property type="project" value="GO_Central"/>
</dbReference>
<proteinExistence type="predicted"/>
<dbReference type="InterPro" id="IPR027417">
    <property type="entry name" value="P-loop_NTPase"/>
</dbReference>
<dbReference type="InterPro" id="IPR001806">
    <property type="entry name" value="Small_GTPase"/>
</dbReference>
<dbReference type="SUPFAM" id="SSF52540">
    <property type="entry name" value="P-loop containing nucleoside triphosphate hydrolases"/>
    <property type="match status" value="1"/>
</dbReference>
<sequence>MCIDNIDYKIVIVGDPMVGKTCIINRLVDDMFLADVEPTISPGLYKIHLKMKDSTPVTLNLWDTAGQEKFNCIVPIYARNSCGVFMVFDISNKQSIQNLEKWYDLVQAHVDNQCKFFVIGNKIDLASNNTIDMATDWALEHNFPIYFVSAKTGGRVRDAATEMAQAIFNERGKLVYHNPNVNEILDIELEKKSKCAC</sequence>
<dbReference type="GO" id="GO:0012505">
    <property type="term" value="C:endomembrane system"/>
    <property type="evidence" value="ECO:0000318"/>
    <property type="project" value="GO_Central"/>
</dbReference>
<dbReference type="InParanoid" id="A2DUM9"/>
<gene>
    <name evidence="3" type="ORF">TVAG_165480</name>
</gene>
<evidence type="ECO:0000256" key="2">
    <source>
        <dbReference type="ARBA" id="ARBA00023134"/>
    </source>
</evidence>
<dbReference type="SMART" id="SM00173">
    <property type="entry name" value="RAS"/>
    <property type="match status" value="1"/>
</dbReference>
<dbReference type="AlphaFoldDB" id="A2DUM9"/>
<dbReference type="VEuPathDB" id="TrichDB:TVAG_165480"/>
<dbReference type="GO" id="GO:0005525">
    <property type="term" value="F:GTP binding"/>
    <property type="evidence" value="ECO:0007669"/>
    <property type="project" value="UniProtKB-KW"/>
</dbReference>
<dbReference type="GO" id="GO:0042147">
    <property type="term" value="P:retrograde transport, endosome to Golgi"/>
    <property type="evidence" value="ECO:0000318"/>
    <property type="project" value="GO_Central"/>
</dbReference>
<dbReference type="RefSeq" id="XP_001328143.1">
    <property type="nucleotide sequence ID" value="XM_001328108.1"/>
</dbReference>
<evidence type="ECO:0000313" key="3">
    <source>
        <dbReference type="EMBL" id="EAY15920.1"/>
    </source>
</evidence>